<name>X1NMM7_9ZZZZ</name>
<organism evidence="1">
    <name type="scientific">marine sediment metagenome</name>
    <dbReference type="NCBI Taxonomy" id="412755"/>
    <lineage>
        <taxon>unclassified sequences</taxon>
        <taxon>metagenomes</taxon>
        <taxon>ecological metagenomes</taxon>
    </lineage>
</organism>
<reference evidence="1" key="1">
    <citation type="journal article" date="2014" name="Front. Microbiol.">
        <title>High frequency of phylogenetically diverse reductive dehalogenase-homologous genes in deep subseafloor sedimentary metagenomes.</title>
        <authorList>
            <person name="Kawai M."/>
            <person name="Futagami T."/>
            <person name="Toyoda A."/>
            <person name="Takaki Y."/>
            <person name="Nishi S."/>
            <person name="Hori S."/>
            <person name="Arai W."/>
            <person name="Tsubouchi T."/>
            <person name="Morono Y."/>
            <person name="Uchiyama I."/>
            <person name="Ito T."/>
            <person name="Fujiyama A."/>
            <person name="Inagaki F."/>
            <person name="Takami H."/>
        </authorList>
    </citation>
    <scope>NUCLEOTIDE SEQUENCE</scope>
    <source>
        <strain evidence="1">Expedition CK06-06</strain>
    </source>
</reference>
<proteinExistence type="predicted"/>
<protein>
    <submittedName>
        <fullName evidence="1">Uncharacterized protein</fullName>
    </submittedName>
</protein>
<evidence type="ECO:0000313" key="1">
    <source>
        <dbReference type="EMBL" id="GAI28035.1"/>
    </source>
</evidence>
<dbReference type="AlphaFoldDB" id="X1NMM7"/>
<accession>X1NMM7</accession>
<gene>
    <name evidence="1" type="ORF">S06H3_26312</name>
</gene>
<dbReference type="EMBL" id="BARV01015203">
    <property type="protein sequence ID" value="GAI28035.1"/>
    <property type="molecule type" value="Genomic_DNA"/>
</dbReference>
<sequence>MREALNDVAASLTKAGVGLEPNVEREWEQLIASVDPEKLRAVIEGREENQSLVKHSPTSSKKWWQFWK</sequence>
<comment type="caution">
    <text evidence="1">The sequence shown here is derived from an EMBL/GenBank/DDBJ whole genome shotgun (WGS) entry which is preliminary data.</text>
</comment>